<dbReference type="CDD" id="cd03467">
    <property type="entry name" value="Rieske"/>
    <property type="match status" value="1"/>
</dbReference>
<dbReference type="InterPro" id="IPR014349">
    <property type="entry name" value="Rieske_Fe-S_prot"/>
</dbReference>
<dbReference type="PROSITE" id="PS51296">
    <property type="entry name" value="RIESKE"/>
    <property type="match status" value="1"/>
</dbReference>
<dbReference type="PROSITE" id="PS51318">
    <property type="entry name" value="TAT"/>
    <property type="match status" value="1"/>
</dbReference>
<dbReference type="EMBL" id="CP001700">
    <property type="protein sequence ID" value="ACU74474.1"/>
    <property type="molecule type" value="Genomic_DNA"/>
</dbReference>
<dbReference type="InterPro" id="IPR005805">
    <property type="entry name" value="Rieske_Fe-S_prot_C"/>
</dbReference>
<keyword evidence="5" id="KW-0408">Iron</keyword>
<feature type="compositionally biased region" description="Low complexity" evidence="10">
    <location>
        <begin position="39"/>
        <end position="48"/>
    </location>
</feature>
<evidence type="ECO:0000256" key="2">
    <source>
        <dbReference type="ARBA" id="ARBA00015816"/>
    </source>
</evidence>
<evidence type="ECO:0000256" key="9">
    <source>
        <dbReference type="ARBA" id="ARBA00034078"/>
    </source>
</evidence>
<evidence type="ECO:0000313" key="13">
    <source>
        <dbReference type="Proteomes" id="UP000000851"/>
    </source>
</evidence>
<dbReference type="eggNOG" id="COG2146">
    <property type="taxonomic scope" value="Bacteria"/>
</dbReference>
<dbReference type="InterPro" id="IPR006311">
    <property type="entry name" value="TAT_signal"/>
</dbReference>
<comment type="function">
    <text evidence="1">Iron-sulfur subunit of the cytochrome bc1 complex, an essential component of the respiratory electron transport chain required for ATP synthesis. The bc1 complex catalyzes the oxidation of menaquinol and the reduction of cytochrome c in the respiratory chain. The bc1 complex operates through a Q-cycle mechanism that couples electron transfer to generation of the proton gradient that drives ATP synthesis.</text>
</comment>
<evidence type="ECO:0000313" key="12">
    <source>
        <dbReference type="EMBL" id="ACU74474.1"/>
    </source>
</evidence>
<dbReference type="InterPro" id="IPR017941">
    <property type="entry name" value="Rieske_2Fe-2S"/>
</dbReference>
<dbReference type="GO" id="GO:0016020">
    <property type="term" value="C:membrane"/>
    <property type="evidence" value="ECO:0007669"/>
    <property type="project" value="InterPro"/>
</dbReference>
<name>C7QB01_CATAD</name>
<dbReference type="STRING" id="479433.Caci_5615"/>
<evidence type="ECO:0000256" key="6">
    <source>
        <dbReference type="ARBA" id="ARBA00023014"/>
    </source>
</evidence>
<evidence type="ECO:0000256" key="3">
    <source>
        <dbReference type="ARBA" id="ARBA00022714"/>
    </source>
</evidence>
<dbReference type="Proteomes" id="UP000000851">
    <property type="component" value="Chromosome"/>
</dbReference>
<dbReference type="KEGG" id="cai:Caci_5615"/>
<keyword evidence="4" id="KW-0479">Metal-binding</keyword>
<dbReference type="HOGENOM" id="CLU_055690_1_0_11"/>
<organism evidence="12 13">
    <name type="scientific">Catenulispora acidiphila (strain DSM 44928 / JCM 14897 / NBRC 102108 / NRRL B-24433 / ID139908)</name>
    <dbReference type="NCBI Taxonomy" id="479433"/>
    <lineage>
        <taxon>Bacteria</taxon>
        <taxon>Bacillati</taxon>
        <taxon>Actinomycetota</taxon>
        <taxon>Actinomycetes</taxon>
        <taxon>Catenulisporales</taxon>
        <taxon>Catenulisporaceae</taxon>
        <taxon>Catenulispora</taxon>
    </lineage>
</organism>
<keyword evidence="7" id="KW-1015">Disulfide bond</keyword>
<sequence length="159" mass="15306">MSDHVEVEESGPGRRSVMKAAALVAVPVAGVGTVAACASSSSSKSSSSGSGGGSGSGSGNGSVSVPVSSVPVGGGYIDKSNLVVVTQPEAGQYKAFTAVCTHQGCTVASVTNNRIVCPCHSSVFSATDGSVINGPATSPLSAMTAAVNGENVDVTGASK</sequence>
<evidence type="ECO:0000256" key="5">
    <source>
        <dbReference type="ARBA" id="ARBA00023004"/>
    </source>
</evidence>
<dbReference type="GO" id="GO:0051537">
    <property type="term" value="F:2 iron, 2 sulfur cluster binding"/>
    <property type="evidence" value="ECO:0007669"/>
    <property type="project" value="UniProtKB-KW"/>
</dbReference>
<dbReference type="GO" id="GO:0046872">
    <property type="term" value="F:metal ion binding"/>
    <property type="evidence" value="ECO:0007669"/>
    <property type="project" value="UniProtKB-KW"/>
</dbReference>
<comment type="cofactor">
    <cofactor evidence="9">
        <name>[2Fe-2S] cluster</name>
        <dbReference type="ChEBI" id="CHEBI:190135"/>
    </cofactor>
</comment>
<dbReference type="RefSeq" id="WP_015794203.1">
    <property type="nucleotide sequence ID" value="NC_013131.1"/>
</dbReference>
<dbReference type="GO" id="GO:0016705">
    <property type="term" value="F:oxidoreductase activity, acting on paired donors, with incorporation or reduction of molecular oxygen"/>
    <property type="evidence" value="ECO:0007669"/>
    <property type="project" value="UniProtKB-ARBA"/>
</dbReference>
<evidence type="ECO:0000256" key="8">
    <source>
        <dbReference type="ARBA" id="ARBA00029586"/>
    </source>
</evidence>
<evidence type="ECO:0000259" key="11">
    <source>
        <dbReference type="PROSITE" id="PS51296"/>
    </source>
</evidence>
<reference evidence="12 13" key="1">
    <citation type="journal article" date="2009" name="Stand. Genomic Sci.">
        <title>Complete genome sequence of Catenulispora acidiphila type strain (ID 139908).</title>
        <authorList>
            <person name="Copeland A."/>
            <person name="Lapidus A."/>
            <person name="Glavina Del Rio T."/>
            <person name="Nolan M."/>
            <person name="Lucas S."/>
            <person name="Chen F."/>
            <person name="Tice H."/>
            <person name="Cheng J.F."/>
            <person name="Bruce D."/>
            <person name="Goodwin L."/>
            <person name="Pitluck S."/>
            <person name="Mikhailova N."/>
            <person name="Pati A."/>
            <person name="Ivanova N."/>
            <person name="Mavromatis K."/>
            <person name="Chen A."/>
            <person name="Palaniappan K."/>
            <person name="Chain P."/>
            <person name="Land M."/>
            <person name="Hauser L."/>
            <person name="Chang Y.J."/>
            <person name="Jeffries C.D."/>
            <person name="Chertkov O."/>
            <person name="Brettin T."/>
            <person name="Detter J.C."/>
            <person name="Han C."/>
            <person name="Ali Z."/>
            <person name="Tindall B.J."/>
            <person name="Goker M."/>
            <person name="Bristow J."/>
            <person name="Eisen J.A."/>
            <person name="Markowitz V."/>
            <person name="Hugenholtz P."/>
            <person name="Kyrpides N.C."/>
            <person name="Klenk H.P."/>
        </authorList>
    </citation>
    <scope>NUCLEOTIDE SEQUENCE [LARGE SCALE GENOMIC DNA]</scope>
    <source>
        <strain evidence="13">DSM 44928 / JCM 14897 / NBRC 102108 / NRRL B-24433 / ID139908</strain>
    </source>
</reference>
<feature type="domain" description="Rieske" evidence="11">
    <location>
        <begin position="83"/>
        <end position="154"/>
    </location>
</feature>
<evidence type="ECO:0000256" key="10">
    <source>
        <dbReference type="SAM" id="MobiDB-lite"/>
    </source>
</evidence>
<dbReference type="GO" id="GO:0004497">
    <property type="term" value="F:monooxygenase activity"/>
    <property type="evidence" value="ECO:0007669"/>
    <property type="project" value="UniProtKB-ARBA"/>
</dbReference>
<dbReference type="PANTHER" id="PTHR10134">
    <property type="entry name" value="CYTOCHROME B-C1 COMPLEX SUBUNIT RIESKE, MITOCHONDRIAL"/>
    <property type="match status" value="1"/>
</dbReference>
<dbReference type="PRINTS" id="PR00162">
    <property type="entry name" value="RIESKE"/>
</dbReference>
<evidence type="ECO:0000256" key="1">
    <source>
        <dbReference type="ARBA" id="ARBA00002494"/>
    </source>
</evidence>
<dbReference type="Gene3D" id="2.102.10.10">
    <property type="entry name" value="Rieske [2Fe-2S] iron-sulphur domain"/>
    <property type="match status" value="1"/>
</dbReference>
<protein>
    <recommendedName>
        <fullName evidence="2">Cytochrome bc1 complex Rieske iron-sulfur subunit</fullName>
    </recommendedName>
    <alternativeName>
        <fullName evidence="8">Cytochrome bc1 reductase complex subunit QcrA</fullName>
    </alternativeName>
</protein>
<dbReference type="OrthoDB" id="25106at2"/>
<feature type="region of interest" description="Disordered" evidence="10">
    <location>
        <begin position="39"/>
        <end position="64"/>
    </location>
</feature>
<dbReference type="SUPFAM" id="SSF50022">
    <property type="entry name" value="ISP domain"/>
    <property type="match status" value="1"/>
</dbReference>
<dbReference type="AlphaFoldDB" id="C7QB01"/>
<dbReference type="InParanoid" id="C7QB01"/>
<keyword evidence="13" id="KW-1185">Reference proteome</keyword>
<proteinExistence type="predicted"/>
<feature type="compositionally biased region" description="Gly residues" evidence="10">
    <location>
        <begin position="49"/>
        <end position="60"/>
    </location>
</feature>
<dbReference type="InterPro" id="IPR036922">
    <property type="entry name" value="Rieske_2Fe-2S_sf"/>
</dbReference>
<evidence type="ECO:0000256" key="7">
    <source>
        <dbReference type="ARBA" id="ARBA00023157"/>
    </source>
</evidence>
<accession>C7QB01</accession>
<keyword evidence="6" id="KW-0411">Iron-sulfur</keyword>
<gene>
    <name evidence="12" type="ordered locus">Caci_5615</name>
</gene>
<dbReference type="Pfam" id="PF00355">
    <property type="entry name" value="Rieske"/>
    <property type="match status" value="1"/>
</dbReference>
<keyword evidence="3" id="KW-0001">2Fe-2S</keyword>
<evidence type="ECO:0000256" key="4">
    <source>
        <dbReference type="ARBA" id="ARBA00022723"/>
    </source>
</evidence>